<dbReference type="SUPFAM" id="SSF57889">
    <property type="entry name" value="Cysteine-rich domain"/>
    <property type="match status" value="1"/>
</dbReference>
<protein>
    <submittedName>
        <fullName evidence="13">RNA-binding protein 6</fullName>
    </submittedName>
</protein>
<keyword evidence="2 7" id="KW-0344">Guanine-nucleotide releasing factor</keyword>
<feature type="domain" description="EF-hand" evidence="12">
    <location>
        <begin position="507"/>
        <end position="542"/>
    </location>
</feature>
<evidence type="ECO:0000313" key="14">
    <source>
        <dbReference type="Proteomes" id="UP000297703"/>
    </source>
</evidence>
<dbReference type="PROSITE" id="PS50009">
    <property type="entry name" value="RASGEF_CAT"/>
    <property type="match status" value="1"/>
</dbReference>
<dbReference type="CDD" id="cd06224">
    <property type="entry name" value="REM"/>
    <property type="match status" value="1"/>
</dbReference>
<feature type="region of interest" description="Disordered" evidence="8">
    <location>
        <begin position="685"/>
        <end position="715"/>
    </location>
</feature>
<dbReference type="PROSITE" id="PS00479">
    <property type="entry name" value="ZF_DAG_PE_1"/>
    <property type="match status" value="1"/>
</dbReference>
<evidence type="ECO:0000256" key="7">
    <source>
        <dbReference type="PROSITE-ProRule" id="PRU00168"/>
    </source>
</evidence>
<dbReference type="GO" id="GO:0005085">
    <property type="term" value="F:guanyl-nucleotide exchange factor activity"/>
    <property type="evidence" value="ECO:0007669"/>
    <property type="project" value="UniProtKB-KW"/>
</dbReference>
<keyword evidence="6" id="KW-0106">Calcium</keyword>
<dbReference type="SMART" id="SM00147">
    <property type="entry name" value="RasGEF"/>
    <property type="match status" value="1"/>
</dbReference>
<dbReference type="STRING" id="55544.A0A4D9DQ61"/>
<organism evidence="13 14">
    <name type="scientific">Platysternon megacephalum</name>
    <name type="common">big-headed turtle</name>
    <dbReference type="NCBI Taxonomy" id="55544"/>
    <lineage>
        <taxon>Eukaryota</taxon>
        <taxon>Metazoa</taxon>
        <taxon>Chordata</taxon>
        <taxon>Craniata</taxon>
        <taxon>Vertebrata</taxon>
        <taxon>Euteleostomi</taxon>
        <taxon>Archelosauria</taxon>
        <taxon>Testudinata</taxon>
        <taxon>Testudines</taxon>
        <taxon>Cryptodira</taxon>
        <taxon>Durocryptodira</taxon>
        <taxon>Testudinoidea</taxon>
        <taxon>Platysternidae</taxon>
        <taxon>Platysternon</taxon>
    </lineage>
</organism>
<evidence type="ECO:0000256" key="1">
    <source>
        <dbReference type="ARBA" id="ARBA00009566"/>
    </source>
</evidence>
<dbReference type="Gene3D" id="3.30.60.20">
    <property type="match status" value="1"/>
</dbReference>
<keyword evidence="14" id="KW-1185">Reference proteome</keyword>
<dbReference type="InterPro" id="IPR046349">
    <property type="entry name" value="C1-like_sf"/>
</dbReference>
<feature type="domain" description="N-terminal Ras-GEF" evidence="11">
    <location>
        <begin position="96"/>
        <end position="221"/>
    </location>
</feature>
<evidence type="ECO:0000256" key="8">
    <source>
        <dbReference type="SAM" id="MobiDB-lite"/>
    </source>
</evidence>
<dbReference type="OrthoDB" id="546434at2759"/>
<dbReference type="Pfam" id="PF00617">
    <property type="entry name" value="RasGEF"/>
    <property type="match status" value="1"/>
</dbReference>
<dbReference type="PANTHER" id="PTHR23113:SF157">
    <property type="entry name" value="RAS GUANYL-RELEASING PROTEIN 4"/>
    <property type="match status" value="1"/>
</dbReference>
<dbReference type="SUPFAM" id="SSF47473">
    <property type="entry name" value="EF-hand"/>
    <property type="match status" value="1"/>
</dbReference>
<evidence type="ECO:0000259" key="9">
    <source>
        <dbReference type="PROSITE" id="PS50009"/>
    </source>
</evidence>
<dbReference type="InterPro" id="IPR002048">
    <property type="entry name" value="EF_hand_dom"/>
</dbReference>
<evidence type="ECO:0000313" key="13">
    <source>
        <dbReference type="EMBL" id="TFJ99426.1"/>
    </source>
</evidence>
<feature type="compositionally biased region" description="Polar residues" evidence="8">
    <location>
        <begin position="691"/>
        <end position="701"/>
    </location>
</feature>
<dbReference type="Gene3D" id="1.20.870.10">
    <property type="entry name" value="Son of sevenless (SoS) protein Chain: S domain 1"/>
    <property type="match status" value="1"/>
</dbReference>
<dbReference type="GO" id="GO:0005886">
    <property type="term" value="C:plasma membrane"/>
    <property type="evidence" value="ECO:0007669"/>
    <property type="project" value="TreeGrafter"/>
</dbReference>
<dbReference type="InterPro" id="IPR020454">
    <property type="entry name" value="DAG/PE-bd"/>
</dbReference>
<accession>A0A4D9DQ61</accession>
<dbReference type="Proteomes" id="UP000297703">
    <property type="component" value="Unassembled WGS sequence"/>
</dbReference>
<dbReference type="AlphaFoldDB" id="A0A4D9DQ61"/>
<evidence type="ECO:0000256" key="2">
    <source>
        <dbReference type="ARBA" id="ARBA00022658"/>
    </source>
</evidence>
<dbReference type="SMART" id="SM00229">
    <property type="entry name" value="RasGEFN"/>
    <property type="match status" value="1"/>
</dbReference>
<dbReference type="PRINTS" id="PR00008">
    <property type="entry name" value="DAGPEDOMAIN"/>
</dbReference>
<dbReference type="InterPro" id="IPR023578">
    <property type="entry name" value="Ras_GEF_dom_sf"/>
</dbReference>
<dbReference type="FunFam" id="1.10.840.10:FF:000003">
    <property type="entry name" value="Ras guanyl-releasing protein 3 isoform 1"/>
    <property type="match status" value="1"/>
</dbReference>
<evidence type="ECO:0000256" key="5">
    <source>
        <dbReference type="ARBA" id="ARBA00022833"/>
    </source>
</evidence>
<sequence length="792" mass="88277">MGLAPSPWLSLDLATSSRVPGQRPGCPAPESHSGVGGFGGDPASEGPTCRVPRKSRAECPGPASPGPGKIRQRQNRRRMTCPTPREINTVMASLALGELTKTCSLEQLVEKCLNSFDRDGSLCRSDYMVNMTLTVHSWVVPSAELARHLLALYREASGEDETERRQRICNFVRYWITHHPEAFRLEPQLEEAMGELWQAVQAEGHGQCQPADTTHVWTRKVSYQSSPSCNKKRKVSLLFDHLDAAELAEHLSYLEFKAFCRISYLDYRSYVLQGSVRENLALERSVALCNSISQWVQVMILNRPTSQQRAEVFTKFIRVTQKLRQLQNFNTLMAVLGGLCHSAVSRLKDTHALLPQEVTKTLAEMTELLSSCCNYSAYRRAYGECAGFKIPIVGVHLKDLVSLHEALPDRLGGQLNLSKLQGLYQQALELRSLQQATPPFAANKDLVHLLTLSLDLYYTDDEIYELSYAREARCPKSLPATPFKPPVVVQWAPGVAPKPDRLTISKHVQQMVESVFKNYDHDQRGCISPEDFEKIAASFPFSFYGLGKDREGPYSRQEITDYFMRACAVFSKLGLGFLHDFQEATFKKPTFCHSCNGFLWGVSKQGYRCRDCGRSCHKQCKALVEQECKKRFHPRAPEGGTPRAATPVATQHPSSGSEEEAFPFPPVGEQVEERAVVLAGVPAGRRRTRDAWTQTDGTSPTAEGHEPHGGAGGCSRDQKLLEQLEKERNQLLLENIGLHCRNAQLEAENGRLLTGEAEGRRGKVEDGGHGQASLTLLLEGMDSLHLQRDSKA</sequence>
<dbReference type="EMBL" id="QXTE01000329">
    <property type="protein sequence ID" value="TFJ99426.1"/>
    <property type="molecule type" value="Genomic_DNA"/>
</dbReference>
<dbReference type="SMART" id="SM00109">
    <property type="entry name" value="C1"/>
    <property type="match status" value="1"/>
</dbReference>
<dbReference type="InterPro" id="IPR036964">
    <property type="entry name" value="RASGEF_cat_dom_sf"/>
</dbReference>
<keyword evidence="4" id="KW-0863">Zinc-finger</keyword>
<dbReference type="FunFam" id="3.30.60.20:FF:000037">
    <property type="entry name" value="RAS guanyl releasing protein 4"/>
    <property type="match status" value="1"/>
</dbReference>
<dbReference type="InterPro" id="IPR000651">
    <property type="entry name" value="Ras-like_Gua-exchang_fac_N"/>
</dbReference>
<dbReference type="InterPro" id="IPR011992">
    <property type="entry name" value="EF-hand-dom_pair"/>
</dbReference>
<dbReference type="PROSITE" id="PS50081">
    <property type="entry name" value="ZF_DAG_PE_2"/>
    <property type="match status" value="1"/>
</dbReference>
<feature type="region of interest" description="Disordered" evidence="8">
    <location>
        <begin position="1"/>
        <end position="81"/>
    </location>
</feature>
<dbReference type="PROSITE" id="PS50222">
    <property type="entry name" value="EF_HAND_2"/>
    <property type="match status" value="1"/>
</dbReference>
<feature type="domain" description="Ras-GEF" evidence="9">
    <location>
        <begin position="243"/>
        <end position="473"/>
    </location>
</feature>
<dbReference type="InterPro" id="IPR002219">
    <property type="entry name" value="PKC_DAG/PE"/>
</dbReference>
<dbReference type="CDD" id="cd20863">
    <property type="entry name" value="C1_RASGRP4"/>
    <property type="match status" value="1"/>
</dbReference>
<evidence type="ECO:0000256" key="3">
    <source>
        <dbReference type="ARBA" id="ARBA00022723"/>
    </source>
</evidence>
<dbReference type="GO" id="GO:0007265">
    <property type="term" value="P:Ras protein signal transduction"/>
    <property type="evidence" value="ECO:0007669"/>
    <property type="project" value="TreeGrafter"/>
</dbReference>
<dbReference type="SUPFAM" id="SSF48366">
    <property type="entry name" value="Ras GEF"/>
    <property type="match status" value="1"/>
</dbReference>
<dbReference type="PANTHER" id="PTHR23113">
    <property type="entry name" value="GUANINE NUCLEOTIDE EXCHANGE FACTOR"/>
    <property type="match status" value="1"/>
</dbReference>
<dbReference type="Gene3D" id="1.10.238.10">
    <property type="entry name" value="EF-hand"/>
    <property type="match status" value="1"/>
</dbReference>
<evidence type="ECO:0000259" key="12">
    <source>
        <dbReference type="PROSITE" id="PS50222"/>
    </source>
</evidence>
<reference evidence="13 14" key="2">
    <citation type="submission" date="2019-04" db="EMBL/GenBank/DDBJ databases">
        <title>The genome sequence of big-headed turtle.</title>
        <authorList>
            <person name="Gong S."/>
        </authorList>
    </citation>
    <scope>NUCLEOTIDE SEQUENCE [LARGE SCALE GENOMIC DNA]</scope>
    <source>
        <strain evidence="13">DO16091913</strain>
        <tissue evidence="13">Muscle</tissue>
    </source>
</reference>
<evidence type="ECO:0000256" key="6">
    <source>
        <dbReference type="ARBA" id="ARBA00022837"/>
    </source>
</evidence>
<keyword evidence="5" id="KW-0862">Zinc</keyword>
<evidence type="ECO:0000259" key="11">
    <source>
        <dbReference type="PROSITE" id="PS50212"/>
    </source>
</evidence>
<proteinExistence type="inferred from homology"/>
<name>A0A4D9DQ61_9SAUR</name>
<comment type="similarity">
    <text evidence="1">Belongs to the RASGRP family.</text>
</comment>
<keyword evidence="3" id="KW-0479">Metal-binding</keyword>
<dbReference type="Pfam" id="PF00130">
    <property type="entry name" value="C1_1"/>
    <property type="match status" value="1"/>
</dbReference>
<dbReference type="InterPro" id="IPR008937">
    <property type="entry name" value="Ras-like_GEF"/>
</dbReference>
<feature type="domain" description="Phorbol-ester/DAG-type" evidence="10">
    <location>
        <begin position="578"/>
        <end position="628"/>
    </location>
</feature>
<evidence type="ECO:0000259" key="10">
    <source>
        <dbReference type="PROSITE" id="PS50081"/>
    </source>
</evidence>
<comment type="caution">
    <text evidence="13">The sequence shown here is derived from an EMBL/GenBank/DDBJ whole genome shotgun (WGS) entry which is preliminary data.</text>
</comment>
<dbReference type="PROSITE" id="PS50212">
    <property type="entry name" value="RASGEF_NTER"/>
    <property type="match status" value="1"/>
</dbReference>
<evidence type="ECO:0000256" key="4">
    <source>
        <dbReference type="ARBA" id="ARBA00022771"/>
    </source>
</evidence>
<dbReference type="InterPro" id="IPR001895">
    <property type="entry name" value="RASGEF_cat_dom"/>
</dbReference>
<dbReference type="Gene3D" id="1.10.840.10">
    <property type="entry name" value="Ras guanine-nucleotide exchange factors catalytic domain"/>
    <property type="match status" value="1"/>
</dbReference>
<feature type="compositionally biased region" description="Basic residues" evidence="8">
    <location>
        <begin position="70"/>
        <end position="79"/>
    </location>
</feature>
<dbReference type="GO" id="GO:0005509">
    <property type="term" value="F:calcium ion binding"/>
    <property type="evidence" value="ECO:0007669"/>
    <property type="project" value="InterPro"/>
</dbReference>
<feature type="region of interest" description="Disordered" evidence="8">
    <location>
        <begin position="633"/>
        <end position="664"/>
    </location>
</feature>
<reference evidence="13 14" key="1">
    <citation type="submission" date="2019-04" db="EMBL/GenBank/DDBJ databases">
        <title>Draft genome of the big-headed turtle Platysternon megacephalum.</title>
        <authorList>
            <person name="Gong S."/>
        </authorList>
    </citation>
    <scope>NUCLEOTIDE SEQUENCE [LARGE SCALE GENOMIC DNA]</scope>
    <source>
        <strain evidence="13">DO16091913</strain>
        <tissue evidence="13">Muscle</tissue>
    </source>
</reference>
<gene>
    <name evidence="13" type="ORF">DR999_PMT18520</name>
</gene>
<dbReference type="CDD" id="cd00155">
    <property type="entry name" value="RasGEF"/>
    <property type="match status" value="1"/>
</dbReference>
<dbReference type="GO" id="GO:0008270">
    <property type="term" value="F:zinc ion binding"/>
    <property type="evidence" value="ECO:0007669"/>
    <property type="project" value="UniProtKB-KW"/>
</dbReference>